<dbReference type="EMBL" id="KN831962">
    <property type="protein sequence ID" value="KIO06564.1"/>
    <property type="molecule type" value="Genomic_DNA"/>
</dbReference>
<dbReference type="Gene3D" id="1.10.510.10">
    <property type="entry name" value="Transferase(Phosphotransferase) domain 1"/>
    <property type="match status" value="1"/>
</dbReference>
<dbReference type="GO" id="GO:0005524">
    <property type="term" value="F:ATP binding"/>
    <property type="evidence" value="ECO:0007669"/>
    <property type="project" value="InterPro"/>
</dbReference>
<dbReference type="InterPro" id="IPR008271">
    <property type="entry name" value="Ser/Thr_kinase_AS"/>
</dbReference>
<organism evidence="2 3">
    <name type="scientific">Pisolithus tinctorius Marx 270</name>
    <dbReference type="NCBI Taxonomy" id="870435"/>
    <lineage>
        <taxon>Eukaryota</taxon>
        <taxon>Fungi</taxon>
        <taxon>Dikarya</taxon>
        <taxon>Basidiomycota</taxon>
        <taxon>Agaricomycotina</taxon>
        <taxon>Agaricomycetes</taxon>
        <taxon>Agaricomycetidae</taxon>
        <taxon>Boletales</taxon>
        <taxon>Sclerodermatineae</taxon>
        <taxon>Pisolithaceae</taxon>
        <taxon>Pisolithus</taxon>
    </lineage>
</organism>
<sequence>MHSNQGSSPLEEFARRASRYRGGEINLSGKVTRNDAVARGGYATVYRGVLNPLGRTVAIKTTRGGPPGDEDTINRVLREVHLWSKLHHDNILPLLGITTDFDFTMSIVSPWMGRGDARKYVQNVDVDPRPLIEGIARGLQYLHDLKPDAVFHGDLKGVNVLISDDGRPLLADFGLSYLTNSSFSVPIAESFGCTISWTAPEMFEVSKPTAKTDVWSFGMTALELFTRKTPFHRFRGRAAMTRILKGPPDRPTDDDTCFRLTEEWWRLLSSCWNSEPRLRPTMPYIIEIIDRINNFAGGRARTIADVDATLGQQFQNLNVHNGLPAPVVPQSNFPVKFDDQKTINTVTIFTSNLNPLLTSTEVVITLLPDDLSRMFERYRPIVWRTLSFPANEKMQYAIEIPDAVGISTIRDKGDGVFVCVNKTTVTVGDPPTPRTVV</sequence>
<dbReference type="InterPro" id="IPR051681">
    <property type="entry name" value="Ser/Thr_Kinases-Pseudokinases"/>
</dbReference>
<proteinExistence type="predicted"/>
<dbReference type="PROSITE" id="PS00108">
    <property type="entry name" value="PROTEIN_KINASE_ST"/>
    <property type="match status" value="1"/>
</dbReference>
<accession>A0A0C3PF76</accession>
<evidence type="ECO:0000259" key="1">
    <source>
        <dbReference type="PROSITE" id="PS50011"/>
    </source>
</evidence>
<evidence type="ECO:0000313" key="3">
    <source>
        <dbReference type="Proteomes" id="UP000054217"/>
    </source>
</evidence>
<dbReference type="AlphaFoldDB" id="A0A0C3PF76"/>
<protein>
    <recommendedName>
        <fullName evidence="1">Protein kinase domain-containing protein</fullName>
    </recommendedName>
</protein>
<dbReference type="Pfam" id="PF00069">
    <property type="entry name" value="Pkinase"/>
    <property type="match status" value="1"/>
</dbReference>
<dbReference type="HOGENOM" id="CLU_058673_0_0_1"/>
<name>A0A0C3PF76_PISTI</name>
<dbReference type="PANTHER" id="PTHR44329:SF214">
    <property type="entry name" value="PROTEIN KINASE DOMAIN-CONTAINING PROTEIN"/>
    <property type="match status" value="1"/>
</dbReference>
<keyword evidence="3" id="KW-1185">Reference proteome</keyword>
<dbReference type="InterPro" id="IPR000719">
    <property type="entry name" value="Prot_kinase_dom"/>
</dbReference>
<dbReference type="InterPro" id="IPR011009">
    <property type="entry name" value="Kinase-like_dom_sf"/>
</dbReference>
<dbReference type="STRING" id="870435.A0A0C3PF76"/>
<reference evidence="2 3" key="1">
    <citation type="submission" date="2014-04" db="EMBL/GenBank/DDBJ databases">
        <authorList>
            <consortium name="DOE Joint Genome Institute"/>
            <person name="Kuo A."/>
            <person name="Kohler A."/>
            <person name="Costa M.D."/>
            <person name="Nagy L.G."/>
            <person name="Floudas D."/>
            <person name="Copeland A."/>
            <person name="Barry K.W."/>
            <person name="Cichocki N."/>
            <person name="Veneault-Fourrey C."/>
            <person name="LaButti K."/>
            <person name="Lindquist E.A."/>
            <person name="Lipzen A."/>
            <person name="Lundell T."/>
            <person name="Morin E."/>
            <person name="Murat C."/>
            <person name="Sun H."/>
            <person name="Tunlid A."/>
            <person name="Henrissat B."/>
            <person name="Grigoriev I.V."/>
            <person name="Hibbett D.S."/>
            <person name="Martin F."/>
            <person name="Nordberg H.P."/>
            <person name="Cantor M.N."/>
            <person name="Hua S.X."/>
        </authorList>
    </citation>
    <scope>NUCLEOTIDE SEQUENCE [LARGE SCALE GENOMIC DNA]</scope>
    <source>
        <strain evidence="2 3">Marx 270</strain>
    </source>
</reference>
<feature type="domain" description="Protein kinase" evidence="1">
    <location>
        <begin position="31"/>
        <end position="296"/>
    </location>
</feature>
<reference evidence="3" key="2">
    <citation type="submission" date="2015-01" db="EMBL/GenBank/DDBJ databases">
        <title>Evolutionary Origins and Diversification of the Mycorrhizal Mutualists.</title>
        <authorList>
            <consortium name="DOE Joint Genome Institute"/>
            <consortium name="Mycorrhizal Genomics Consortium"/>
            <person name="Kohler A."/>
            <person name="Kuo A."/>
            <person name="Nagy L.G."/>
            <person name="Floudas D."/>
            <person name="Copeland A."/>
            <person name="Barry K.W."/>
            <person name="Cichocki N."/>
            <person name="Veneault-Fourrey C."/>
            <person name="LaButti K."/>
            <person name="Lindquist E.A."/>
            <person name="Lipzen A."/>
            <person name="Lundell T."/>
            <person name="Morin E."/>
            <person name="Murat C."/>
            <person name="Riley R."/>
            <person name="Ohm R."/>
            <person name="Sun H."/>
            <person name="Tunlid A."/>
            <person name="Henrissat B."/>
            <person name="Grigoriev I.V."/>
            <person name="Hibbett D.S."/>
            <person name="Martin F."/>
        </authorList>
    </citation>
    <scope>NUCLEOTIDE SEQUENCE [LARGE SCALE GENOMIC DNA]</scope>
    <source>
        <strain evidence="3">Marx 270</strain>
    </source>
</reference>
<dbReference type="SMART" id="SM00220">
    <property type="entry name" value="S_TKc"/>
    <property type="match status" value="1"/>
</dbReference>
<dbReference type="GO" id="GO:0004674">
    <property type="term" value="F:protein serine/threonine kinase activity"/>
    <property type="evidence" value="ECO:0007669"/>
    <property type="project" value="TreeGrafter"/>
</dbReference>
<dbReference type="SUPFAM" id="SSF56112">
    <property type="entry name" value="Protein kinase-like (PK-like)"/>
    <property type="match status" value="1"/>
</dbReference>
<dbReference type="PANTHER" id="PTHR44329">
    <property type="entry name" value="SERINE/THREONINE-PROTEIN KINASE TNNI3K-RELATED"/>
    <property type="match status" value="1"/>
</dbReference>
<dbReference type="PROSITE" id="PS50011">
    <property type="entry name" value="PROTEIN_KINASE_DOM"/>
    <property type="match status" value="1"/>
</dbReference>
<gene>
    <name evidence="2" type="ORF">M404DRAFT_998681</name>
</gene>
<dbReference type="InParanoid" id="A0A0C3PF76"/>
<dbReference type="OrthoDB" id="2647409at2759"/>
<evidence type="ECO:0000313" key="2">
    <source>
        <dbReference type="EMBL" id="KIO06564.1"/>
    </source>
</evidence>
<dbReference type="Proteomes" id="UP000054217">
    <property type="component" value="Unassembled WGS sequence"/>
</dbReference>